<keyword evidence="4" id="KW-0328">Glycosyltransferase</keyword>
<feature type="compositionally biased region" description="Polar residues" evidence="11">
    <location>
        <begin position="180"/>
        <end position="263"/>
    </location>
</feature>
<dbReference type="EC" id="2.4.1.16" evidence="2"/>
<feature type="transmembrane region" description="Helical" evidence="12">
    <location>
        <begin position="866"/>
        <end position="884"/>
    </location>
</feature>
<dbReference type="VEuPathDB" id="FungiDB:SeMB42_g03290"/>
<evidence type="ECO:0000256" key="7">
    <source>
        <dbReference type="ARBA" id="ARBA00022989"/>
    </source>
</evidence>
<comment type="function">
    <text evidence="10">Polymerizes chitin, a structural polymer of the cell wall and septum, by transferring the sugar moiety of UDP-GlcNAc to the non-reducing end of the growing chitin polymer.</text>
</comment>
<feature type="transmembrane region" description="Helical" evidence="12">
    <location>
        <begin position="836"/>
        <end position="859"/>
    </location>
</feature>
<dbReference type="PANTHER" id="PTHR22914:SF9">
    <property type="entry name" value="CHITIN SYNTHASE 1"/>
    <property type="match status" value="1"/>
</dbReference>
<feature type="transmembrane region" description="Helical" evidence="12">
    <location>
        <begin position="711"/>
        <end position="735"/>
    </location>
</feature>
<keyword evidence="5" id="KW-0808">Transferase</keyword>
<evidence type="ECO:0000259" key="13">
    <source>
        <dbReference type="Pfam" id="PF08407"/>
    </source>
</evidence>
<accession>A0A507D8I9</accession>
<evidence type="ECO:0000256" key="9">
    <source>
        <dbReference type="ARBA" id="ARBA00023316"/>
    </source>
</evidence>
<evidence type="ECO:0000256" key="4">
    <source>
        <dbReference type="ARBA" id="ARBA00022676"/>
    </source>
</evidence>
<comment type="caution">
    <text evidence="14">The sequence shown here is derived from an EMBL/GenBank/DDBJ whole genome shotgun (WGS) entry which is preliminary data.</text>
</comment>
<feature type="transmembrane region" description="Helical" evidence="12">
    <location>
        <begin position="755"/>
        <end position="776"/>
    </location>
</feature>
<feature type="compositionally biased region" description="Basic and acidic residues" evidence="11">
    <location>
        <begin position="162"/>
        <end position="173"/>
    </location>
</feature>
<protein>
    <recommendedName>
        <fullName evidence="2">chitin synthase</fullName>
        <ecNumber evidence="2">2.4.1.16</ecNumber>
    </recommendedName>
</protein>
<dbReference type="CDD" id="cd04190">
    <property type="entry name" value="Chitin_synth_C"/>
    <property type="match status" value="1"/>
</dbReference>
<feature type="domain" description="Chitin synthase N-terminal" evidence="13">
    <location>
        <begin position="299"/>
        <end position="366"/>
    </location>
</feature>
<dbReference type="GO" id="GO:0071555">
    <property type="term" value="P:cell wall organization"/>
    <property type="evidence" value="ECO:0007669"/>
    <property type="project" value="UniProtKB-KW"/>
</dbReference>
<dbReference type="EMBL" id="QEAM01000065">
    <property type="protein sequence ID" value="TPX47919.1"/>
    <property type="molecule type" value="Genomic_DNA"/>
</dbReference>
<name>A0A507D8I9_9FUNG</name>
<evidence type="ECO:0000256" key="6">
    <source>
        <dbReference type="ARBA" id="ARBA00022692"/>
    </source>
</evidence>
<dbReference type="Pfam" id="PF01644">
    <property type="entry name" value="Chitin_synth_1"/>
    <property type="match status" value="1"/>
</dbReference>
<feature type="compositionally biased region" description="Basic and acidic residues" evidence="11">
    <location>
        <begin position="272"/>
        <end position="286"/>
    </location>
</feature>
<dbReference type="Pfam" id="PF08407">
    <property type="entry name" value="Chitin_synth_1N"/>
    <property type="match status" value="1"/>
</dbReference>
<proteinExistence type="predicted"/>
<feature type="transmembrane region" description="Helical" evidence="12">
    <location>
        <begin position="972"/>
        <end position="996"/>
    </location>
</feature>
<dbReference type="AlphaFoldDB" id="A0A507D8I9"/>
<dbReference type="GO" id="GO:0004100">
    <property type="term" value="F:chitin synthase activity"/>
    <property type="evidence" value="ECO:0007669"/>
    <property type="project" value="UniProtKB-EC"/>
</dbReference>
<keyword evidence="7 12" id="KW-1133">Transmembrane helix</keyword>
<feature type="transmembrane region" description="Helical" evidence="12">
    <location>
        <begin position="1008"/>
        <end position="1029"/>
    </location>
</feature>
<dbReference type="GO" id="GO:0006031">
    <property type="term" value="P:chitin biosynthetic process"/>
    <property type="evidence" value="ECO:0007669"/>
    <property type="project" value="TreeGrafter"/>
</dbReference>
<dbReference type="InterPro" id="IPR029044">
    <property type="entry name" value="Nucleotide-diphossugar_trans"/>
</dbReference>
<evidence type="ECO:0000256" key="3">
    <source>
        <dbReference type="ARBA" id="ARBA00022475"/>
    </source>
</evidence>
<comment type="subcellular location">
    <subcellularLocation>
        <location evidence="1">Cell membrane</location>
        <topology evidence="1">Multi-pass membrane protein</topology>
    </subcellularLocation>
</comment>
<feature type="transmembrane region" description="Helical" evidence="12">
    <location>
        <begin position="788"/>
        <end position="816"/>
    </location>
</feature>
<keyword evidence="6 12" id="KW-0812">Transmembrane</keyword>
<dbReference type="InterPro" id="IPR004835">
    <property type="entry name" value="Chitin_synth"/>
</dbReference>
<keyword evidence="9" id="KW-0961">Cell wall biogenesis/degradation</keyword>
<keyword evidence="8 12" id="KW-0472">Membrane</keyword>
<dbReference type="GO" id="GO:0005886">
    <property type="term" value="C:plasma membrane"/>
    <property type="evidence" value="ECO:0007669"/>
    <property type="project" value="UniProtKB-SubCell"/>
</dbReference>
<evidence type="ECO:0000256" key="8">
    <source>
        <dbReference type="ARBA" id="ARBA00023136"/>
    </source>
</evidence>
<feature type="region of interest" description="Disordered" evidence="11">
    <location>
        <begin position="146"/>
        <end position="286"/>
    </location>
</feature>
<evidence type="ECO:0000256" key="1">
    <source>
        <dbReference type="ARBA" id="ARBA00004651"/>
    </source>
</evidence>
<reference evidence="14 15" key="1">
    <citation type="journal article" date="2019" name="Sci. Rep.">
        <title>Comparative genomics of chytrid fungi reveal insights into the obligate biotrophic and pathogenic lifestyle of Synchytrium endobioticum.</title>
        <authorList>
            <person name="van de Vossenberg B.T.L.H."/>
            <person name="Warris S."/>
            <person name="Nguyen H.D.T."/>
            <person name="van Gent-Pelzer M.P.E."/>
            <person name="Joly D.L."/>
            <person name="van de Geest H.C."/>
            <person name="Bonants P.J.M."/>
            <person name="Smith D.S."/>
            <person name="Levesque C.A."/>
            <person name="van der Lee T.A.J."/>
        </authorList>
    </citation>
    <scope>NUCLEOTIDE SEQUENCE [LARGE SCALE GENOMIC DNA]</scope>
    <source>
        <strain evidence="14 15">LEV6574</strain>
    </source>
</reference>
<evidence type="ECO:0000256" key="11">
    <source>
        <dbReference type="SAM" id="MobiDB-lite"/>
    </source>
</evidence>
<evidence type="ECO:0000313" key="15">
    <source>
        <dbReference type="Proteomes" id="UP000320475"/>
    </source>
</evidence>
<evidence type="ECO:0000256" key="5">
    <source>
        <dbReference type="ARBA" id="ARBA00022679"/>
    </source>
</evidence>
<dbReference type="SUPFAM" id="SSF53448">
    <property type="entry name" value="Nucleotide-diphospho-sugar transferases"/>
    <property type="match status" value="1"/>
</dbReference>
<organism evidence="14 15">
    <name type="scientific">Synchytrium endobioticum</name>
    <dbReference type="NCBI Taxonomy" id="286115"/>
    <lineage>
        <taxon>Eukaryota</taxon>
        <taxon>Fungi</taxon>
        <taxon>Fungi incertae sedis</taxon>
        <taxon>Chytridiomycota</taxon>
        <taxon>Chytridiomycota incertae sedis</taxon>
        <taxon>Chytridiomycetes</taxon>
        <taxon>Synchytriales</taxon>
        <taxon>Synchytriaceae</taxon>
        <taxon>Synchytrium</taxon>
    </lineage>
</organism>
<gene>
    <name evidence="14" type="ORF">SeLEV6574_g02376</name>
</gene>
<sequence>MFSTGTNPGRTLVWLDDVGHDATYRSSITAMVASRGQATRMSSSKDRKSLQLSSLSSVTPQEPEFFLASPNLDLTVFPLPPPSPSHEREPEPEPFDSLRDGMKLSQRQIQALAQQLQHHRHTAGPNVSLSAIHSIRVPGAPLLIPRDIKTNSLPPAPVLDRPPSRQEFVKPSDQRIGTAPPSSSASRLTETSLSAVPTVKANSDAKTVSATNPDTEKSLQSAMRNKVIQQTSDTSLVPHSTALLTSGPSPMLVQSSDSTSIQLGHQKPVDSAPRKSESSGRNETRTRKTMIKHRTLMRKKTIRLTAAGHLAFEVPVPERYLEFCKYKEAREFTFLRYTAVTHDPDEVGRSKLRYEVRQNMMKRDTELAVCVTMYNEDEVLFAKTMTAIMKNIEYMCSDQCHRTWGPEGWRNAVVVIVADGRKKIHKRVLAMLGLMGLHQDLCRSTVDGRPVTAHWFELTTQVSVDKNMRIRGTQDGVVPVQVLFCLKEHNAKKLNSHRWFFNGICPLLKPNVCCLIDVGTKPTSESLYHLWRAFDRDSHVGGACGEICVESTTPFSMLNPLVASQNFEYKMSNILDKPLESVLGYIQVLPGAFSAYRYEAVQNTTPTSGPLVEYFKGEVLHHGADFDVSSTNKYLAEDRILCFEVVTKVASAWTLKYVKAARAETDVPNNLPELVSQRRRWLNGSLFALIHAISHYDLFFRSSHSAFRKVLFTFLTIYNIVNLIFTWFSIGNFYLTFFFLSQVCMKISTDPFRGSGPLVFLLMHQLYVSAFLIILISSFGNRPQGSKLLYYAVVYLFALVMVFTMFIGFLNVTVYLPAVKSGEVMNLFATSDVFRGVVLAVASTYGMYLVSSLIFLDFWHMITSCLPYMLLLPTYVNLFMVYSLCNIHDVSWGTKGDNVQKTNVEPIKHDNVIREKREELEVVIPDDDRDNLNTMYDELVAELRVRPLEKKPSADAKVQREDYFKLFRTRIVIAWLLSNGLLITIFTTTEITSLLFPTYQISPYLIMLFWAVTGLAAVRFAGAMIFVFFEYSWAFSDYILPTRKFDGSPLMVTK</sequence>
<dbReference type="PANTHER" id="PTHR22914">
    <property type="entry name" value="CHITIN SYNTHASE"/>
    <property type="match status" value="1"/>
</dbReference>
<dbReference type="GO" id="GO:0030428">
    <property type="term" value="C:cell septum"/>
    <property type="evidence" value="ECO:0007669"/>
    <property type="project" value="TreeGrafter"/>
</dbReference>
<evidence type="ECO:0000256" key="12">
    <source>
        <dbReference type="SAM" id="Phobius"/>
    </source>
</evidence>
<evidence type="ECO:0000256" key="10">
    <source>
        <dbReference type="ARBA" id="ARBA00024009"/>
    </source>
</evidence>
<dbReference type="InterPro" id="IPR013616">
    <property type="entry name" value="Chitin_synth_N"/>
</dbReference>
<keyword evidence="3" id="KW-1003">Cell membrane</keyword>
<dbReference type="OrthoDB" id="26569at2759"/>
<evidence type="ECO:0000256" key="2">
    <source>
        <dbReference type="ARBA" id="ARBA00012543"/>
    </source>
</evidence>
<dbReference type="Proteomes" id="UP000320475">
    <property type="component" value="Unassembled WGS sequence"/>
</dbReference>
<evidence type="ECO:0000313" key="14">
    <source>
        <dbReference type="EMBL" id="TPX47919.1"/>
    </source>
</evidence>